<evidence type="ECO:0000256" key="9">
    <source>
        <dbReference type="SAM" id="Phobius"/>
    </source>
</evidence>
<feature type="region of interest" description="Disordered" evidence="8">
    <location>
        <begin position="1"/>
        <end position="105"/>
    </location>
</feature>
<feature type="transmembrane region" description="Helical" evidence="9">
    <location>
        <begin position="502"/>
        <end position="521"/>
    </location>
</feature>
<comment type="subcellular location">
    <subcellularLocation>
        <location evidence="2">Cell membrane</location>
    </subcellularLocation>
    <subcellularLocation>
        <location evidence="1">Membrane</location>
        <topology evidence="1">Multi-pass membrane protein</topology>
    </subcellularLocation>
</comment>
<keyword evidence="7 9" id="KW-0472">Membrane</keyword>
<name>A0AAJ0BNK1_9PEZI</name>
<feature type="compositionally biased region" description="Pro residues" evidence="8">
    <location>
        <begin position="651"/>
        <end position="664"/>
    </location>
</feature>
<evidence type="ECO:0000256" key="3">
    <source>
        <dbReference type="ARBA" id="ARBA00008335"/>
    </source>
</evidence>
<feature type="transmembrane region" description="Helical" evidence="9">
    <location>
        <begin position="228"/>
        <end position="246"/>
    </location>
</feature>
<evidence type="ECO:0000256" key="4">
    <source>
        <dbReference type="ARBA" id="ARBA00022475"/>
    </source>
</evidence>
<dbReference type="PANTHER" id="PTHR23502:SF74">
    <property type="entry name" value="MAJOR FACILITATOR SUPERFAMILY (MFS) PROFILE DOMAIN-CONTAINING PROTEIN"/>
    <property type="match status" value="1"/>
</dbReference>
<evidence type="ECO:0000256" key="5">
    <source>
        <dbReference type="ARBA" id="ARBA00022692"/>
    </source>
</evidence>
<protein>
    <submittedName>
        <fullName evidence="11">Major facilitator superfamily domain-containing protein</fullName>
    </submittedName>
</protein>
<evidence type="ECO:0000256" key="7">
    <source>
        <dbReference type="ARBA" id="ARBA00023136"/>
    </source>
</evidence>
<sequence length="806" mass="88311">MPDSKERSQSSSSGLSSSGRFPFISPIPEDVPEEEEQQHFDDSSQGHRRQPITTDGMLPDHLRLQYEAYQQQQQQQEESYSSNGVQADDFGQPRESVQARESVQSHQGRCARCHKEYIVELVDEKDVTEYHHSQAAAAPGVSTFRAAAATAARYSSSDEEKEEEEEMIVAWDEGDRGNPYNWSGWKKRGVLLITMMLIINSTMGSALPSNALPFIAAEWDITSQQQKVLPISVYLIGYILGPIFWAPMSEQFGRRLPTLSSFFLFTLFTMACALSPNWPAFLVFRLLTGVFASAPIAIVPGIIADTHGDPRTRGRSMGIFFATTLMGPLLAPIVSGYTAPAIGWRWVFWIGLIYAAATLLVLLCLPETSGAILLVRRAKAIRKRNPSARIIAPHEMDKKTPTELATVVLTRPLRMILFEPIVNTSCAYLALVYAVFYMSFEAYPIIFMGLYGLSPGECGLTYLAIGVGCLLALPVFFVWDNILRRAQARNAHWTRREESRRLPLACIGGPLFVVSLFWLGWASSPQVHFMVPMLAGIPFGFGFMCIFQALLNYLTDAYEIFAASANAAASCSRSLLATVLPLATAPMFARLGIAGACSLLGGLATLMCVIPFLFLWQGPRIRASSKFCIALKKRKEEMAAKIEAQRKRRSSPPPNPPVLGPPGQPGMVGMAGMEMEMEMGNRAESGIGLSELSGSSISASAPATAPATGFASPRYSTPAAPAPALVVNGNGYENGNEMVPYGYPSYPSAAVVPPVGRTWSGTTTPFMVPMMYQQQGYPEQQVQVLVPAMVMLVSHERQFVSPREDV</sequence>
<feature type="transmembrane region" description="Helical" evidence="9">
    <location>
        <begin position="258"/>
        <end position="276"/>
    </location>
</feature>
<evidence type="ECO:0000256" key="2">
    <source>
        <dbReference type="ARBA" id="ARBA00004236"/>
    </source>
</evidence>
<keyword evidence="5 9" id="KW-0812">Transmembrane</keyword>
<feature type="transmembrane region" description="Helical" evidence="9">
    <location>
        <begin position="346"/>
        <end position="375"/>
    </location>
</feature>
<dbReference type="Gene3D" id="1.20.1250.20">
    <property type="entry name" value="MFS general substrate transporter like domains"/>
    <property type="match status" value="1"/>
</dbReference>
<feature type="transmembrane region" description="Helical" evidence="9">
    <location>
        <begin position="421"/>
        <end position="440"/>
    </location>
</feature>
<feature type="domain" description="Major facilitator superfamily (MFS) profile" evidence="10">
    <location>
        <begin position="189"/>
        <end position="619"/>
    </location>
</feature>
<reference evidence="11" key="1">
    <citation type="submission" date="2023-06" db="EMBL/GenBank/DDBJ databases">
        <title>Genome-scale phylogeny and comparative genomics of the fungal order Sordariales.</title>
        <authorList>
            <consortium name="Lawrence Berkeley National Laboratory"/>
            <person name="Hensen N."/>
            <person name="Bonometti L."/>
            <person name="Westerberg I."/>
            <person name="Brannstrom I.O."/>
            <person name="Guillou S."/>
            <person name="Cros-Aarteil S."/>
            <person name="Calhoun S."/>
            <person name="Haridas S."/>
            <person name="Kuo A."/>
            <person name="Mondo S."/>
            <person name="Pangilinan J."/>
            <person name="Riley R."/>
            <person name="Labutti K."/>
            <person name="Andreopoulos B."/>
            <person name="Lipzen A."/>
            <person name="Chen C."/>
            <person name="Yanf M."/>
            <person name="Daum C."/>
            <person name="Ng V."/>
            <person name="Clum A."/>
            <person name="Steindorff A."/>
            <person name="Ohm R."/>
            <person name="Martin F."/>
            <person name="Silar P."/>
            <person name="Natvig D."/>
            <person name="Lalanne C."/>
            <person name="Gautier V."/>
            <person name="Ament-Velasquez S.L."/>
            <person name="Kruys A."/>
            <person name="Hutchinson M.I."/>
            <person name="Powell A.J."/>
            <person name="Barry K."/>
            <person name="Miller A.N."/>
            <person name="Grigoriev I.V."/>
            <person name="Debuchy R."/>
            <person name="Gladieux P."/>
            <person name="Thoren M.H."/>
            <person name="Johannesson H."/>
        </authorList>
    </citation>
    <scope>NUCLEOTIDE SEQUENCE</scope>
    <source>
        <strain evidence="11">PSN4</strain>
    </source>
</reference>
<dbReference type="SUPFAM" id="SSF103473">
    <property type="entry name" value="MFS general substrate transporter"/>
    <property type="match status" value="1"/>
</dbReference>
<feature type="transmembrane region" description="Helical" evidence="9">
    <location>
        <begin position="533"/>
        <end position="554"/>
    </location>
</feature>
<feature type="compositionally biased region" description="Low complexity" evidence="8">
    <location>
        <begin position="9"/>
        <end position="18"/>
    </location>
</feature>
<evidence type="ECO:0000313" key="12">
    <source>
        <dbReference type="Proteomes" id="UP001239445"/>
    </source>
</evidence>
<feature type="transmembrane region" description="Helical" evidence="9">
    <location>
        <begin position="460"/>
        <end position="482"/>
    </location>
</feature>
<dbReference type="AlphaFoldDB" id="A0AAJ0BNK1"/>
<keyword evidence="12" id="KW-1185">Reference proteome</keyword>
<dbReference type="PROSITE" id="PS50850">
    <property type="entry name" value="MFS"/>
    <property type="match status" value="1"/>
</dbReference>
<feature type="transmembrane region" description="Helical" evidence="9">
    <location>
        <begin position="599"/>
        <end position="616"/>
    </location>
</feature>
<evidence type="ECO:0000313" key="11">
    <source>
        <dbReference type="EMBL" id="KAK1761192.1"/>
    </source>
</evidence>
<comment type="caution">
    <text evidence="11">The sequence shown here is derived from an EMBL/GenBank/DDBJ whole genome shotgun (WGS) entry which is preliminary data.</text>
</comment>
<feature type="compositionally biased region" description="Low complexity" evidence="8">
    <location>
        <begin position="65"/>
        <end position="82"/>
    </location>
</feature>
<accession>A0AAJ0BNK1</accession>
<feature type="transmembrane region" description="Helical" evidence="9">
    <location>
        <begin position="316"/>
        <end position="334"/>
    </location>
</feature>
<dbReference type="InterPro" id="IPR011701">
    <property type="entry name" value="MFS"/>
</dbReference>
<feature type="transmembrane region" description="Helical" evidence="9">
    <location>
        <begin position="282"/>
        <end position="304"/>
    </location>
</feature>
<feature type="region of interest" description="Disordered" evidence="8">
    <location>
        <begin position="640"/>
        <end position="669"/>
    </location>
</feature>
<dbReference type="Proteomes" id="UP001239445">
    <property type="component" value="Unassembled WGS sequence"/>
</dbReference>
<dbReference type="InterPro" id="IPR036259">
    <property type="entry name" value="MFS_trans_sf"/>
</dbReference>
<feature type="transmembrane region" description="Helical" evidence="9">
    <location>
        <begin position="189"/>
        <end position="208"/>
    </location>
</feature>
<gene>
    <name evidence="11" type="ORF">QBC47DRAFT_369342</name>
</gene>
<dbReference type="GO" id="GO:0005886">
    <property type="term" value="C:plasma membrane"/>
    <property type="evidence" value="ECO:0007669"/>
    <property type="project" value="UniProtKB-SubCell"/>
</dbReference>
<comment type="similarity">
    <text evidence="3">Belongs to the major facilitator superfamily.</text>
</comment>
<evidence type="ECO:0000259" key="10">
    <source>
        <dbReference type="PROSITE" id="PS50850"/>
    </source>
</evidence>
<dbReference type="EMBL" id="MU839827">
    <property type="protein sequence ID" value="KAK1761192.1"/>
    <property type="molecule type" value="Genomic_DNA"/>
</dbReference>
<evidence type="ECO:0000256" key="6">
    <source>
        <dbReference type="ARBA" id="ARBA00022989"/>
    </source>
</evidence>
<dbReference type="InterPro" id="IPR020846">
    <property type="entry name" value="MFS_dom"/>
</dbReference>
<dbReference type="CDD" id="cd17323">
    <property type="entry name" value="MFS_Tpo1_MDR_like"/>
    <property type="match status" value="1"/>
</dbReference>
<evidence type="ECO:0000256" key="8">
    <source>
        <dbReference type="SAM" id="MobiDB-lite"/>
    </source>
</evidence>
<proteinExistence type="inferred from homology"/>
<keyword evidence="4" id="KW-1003">Cell membrane</keyword>
<dbReference type="FunFam" id="1.20.1250.20:FF:000082">
    <property type="entry name" value="MFS multidrug transporter, putative"/>
    <property type="match status" value="1"/>
</dbReference>
<dbReference type="Pfam" id="PF07690">
    <property type="entry name" value="MFS_1"/>
    <property type="match status" value="1"/>
</dbReference>
<dbReference type="GO" id="GO:0022857">
    <property type="term" value="F:transmembrane transporter activity"/>
    <property type="evidence" value="ECO:0007669"/>
    <property type="project" value="InterPro"/>
</dbReference>
<evidence type="ECO:0000256" key="1">
    <source>
        <dbReference type="ARBA" id="ARBA00004141"/>
    </source>
</evidence>
<organism evidence="11 12">
    <name type="scientific">Echria macrotheca</name>
    <dbReference type="NCBI Taxonomy" id="438768"/>
    <lineage>
        <taxon>Eukaryota</taxon>
        <taxon>Fungi</taxon>
        <taxon>Dikarya</taxon>
        <taxon>Ascomycota</taxon>
        <taxon>Pezizomycotina</taxon>
        <taxon>Sordariomycetes</taxon>
        <taxon>Sordariomycetidae</taxon>
        <taxon>Sordariales</taxon>
        <taxon>Schizotheciaceae</taxon>
        <taxon>Echria</taxon>
    </lineage>
</organism>
<keyword evidence="6 9" id="KW-1133">Transmembrane helix</keyword>
<dbReference type="PANTHER" id="PTHR23502">
    <property type="entry name" value="MAJOR FACILITATOR SUPERFAMILY"/>
    <property type="match status" value="1"/>
</dbReference>